<evidence type="ECO:0000313" key="2">
    <source>
        <dbReference type="EMBL" id="EFI97636.1"/>
    </source>
</evidence>
<feature type="region of interest" description="Disordered" evidence="1">
    <location>
        <begin position="802"/>
        <end position="935"/>
    </location>
</feature>
<proteinExistence type="predicted"/>
<feature type="compositionally biased region" description="Pro residues" evidence="1">
    <location>
        <begin position="499"/>
        <end position="513"/>
    </location>
</feature>
<feature type="compositionally biased region" description="Acidic residues" evidence="1">
    <location>
        <begin position="293"/>
        <end position="314"/>
    </location>
</feature>
<feature type="compositionally biased region" description="Low complexity" evidence="1">
    <location>
        <begin position="676"/>
        <end position="713"/>
    </location>
</feature>
<dbReference type="InParanoid" id="D8Q363"/>
<feature type="region of interest" description="Disordered" evidence="1">
    <location>
        <begin position="591"/>
        <end position="784"/>
    </location>
</feature>
<dbReference type="STRING" id="578458.D8Q363"/>
<feature type="compositionally biased region" description="Pro residues" evidence="1">
    <location>
        <begin position="733"/>
        <end position="746"/>
    </location>
</feature>
<protein>
    <submittedName>
        <fullName evidence="2">Uncharacterized protein</fullName>
    </submittedName>
</protein>
<feature type="region of interest" description="Disordered" evidence="1">
    <location>
        <begin position="417"/>
        <end position="530"/>
    </location>
</feature>
<organism evidence="3">
    <name type="scientific">Schizophyllum commune (strain H4-8 / FGSC 9210)</name>
    <name type="common">Split gill fungus</name>
    <dbReference type="NCBI Taxonomy" id="578458"/>
    <lineage>
        <taxon>Eukaryota</taxon>
        <taxon>Fungi</taxon>
        <taxon>Dikarya</taxon>
        <taxon>Basidiomycota</taxon>
        <taxon>Agaricomycotina</taxon>
        <taxon>Agaricomycetes</taxon>
        <taxon>Agaricomycetidae</taxon>
        <taxon>Agaricales</taxon>
        <taxon>Schizophyllaceae</taxon>
        <taxon>Schizophyllum</taxon>
    </lineage>
</organism>
<keyword evidence="3" id="KW-1185">Reference proteome</keyword>
<gene>
    <name evidence="2" type="ORF">SCHCODRAFT_107719</name>
</gene>
<reference evidence="2 3" key="1">
    <citation type="journal article" date="2010" name="Nat. Biotechnol.">
        <title>Genome sequence of the model mushroom Schizophyllum commune.</title>
        <authorList>
            <person name="Ohm R.A."/>
            <person name="de Jong J.F."/>
            <person name="Lugones L.G."/>
            <person name="Aerts A."/>
            <person name="Kothe E."/>
            <person name="Stajich J.E."/>
            <person name="de Vries R.P."/>
            <person name="Record E."/>
            <person name="Levasseur A."/>
            <person name="Baker S.E."/>
            <person name="Bartholomew K.A."/>
            <person name="Coutinho P.M."/>
            <person name="Erdmann S."/>
            <person name="Fowler T.J."/>
            <person name="Gathman A.C."/>
            <person name="Lombard V."/>
            <person name="Henrissat B."/>
            <person name="Knabe N."/>
            <person name="Kuees U."/>
            <person name="Lilly W.W."/>
            <person name="Lindquist E."/>
            <person name="Lucas S."/>
            <person name="Magnuson J.K."/>
            <person name="Piumi F."/>
            <person name="Raudaskoski M."/>
            <person name="Salamov A."/>
            <person name="Schmutz J."/>
            <person name="Schwarze F.W.M.R."/>
            <person name="vanKuyk P.A."/>
            <person name="Horton J.S."/>
            <person name="Grigoriev I.V."/>
            <person name="Woesten H.A.B."/>
        </authorList>
    </citation>
    <scope>NUCLEOTIDE SEQUENCE [LARGE SCALE GENOMIC DNA]</scope>
    <source>
        <strain evidence="3">H4-8 / FGSC 9210</strain>
    </source>
</reference>
<feature type="compositionally biased region" description="Acidic residues" evidence="1">
    <location>
        <begin position="196"/>
        <end position="207"/>
    </location>
</feature>
<dbReference type="HOGENOM" id="CLU_006928_0_0_1"/>
<feature type="region of interest" description="Disordered" evidence="1">
    <location>
        <begin position="1"/>
        <end position="20"/>
    </location>
</feature>
<feature type="compositionally biased region" description="Basic and acidic residues" evidence="1">
    <location>
        <begin position="250"/>
        <end position="292"/>
    </location>
</feature>
<dbReference type="eggNOG" id="ENOG502SE0S">
    <property type="taxonomic scope" value="Eukaryota"/>
</dbReference>
<dbReference type="KEGG" id="scm:SCHCO_02617722"/>
<dbReference type="GeneID" id="9590327"/>
<feature type="compositionally biased region" description="Low complexity" evidence="1">
    <location>
        <begin position="802"/>
        <end position="832"/>
    </location>
</feature>
<dbReference type="EMBL" id="GL377305">
    <property type="protein sequence ID" value="EFI97636.1"/>
    <property type="molecule type" value="Genomic_DNA"/>
</dbReference>
<feature type="region of interest" description="Disordered" evidence="1">
    <location>
        <begin position="239"/>
        <end position="330"/>
    </location>
</feature>
<accession>D8Q363</accession>
<dbReference type="VEuPathDB" id="FungiDB:SCHCODRAFT_02617722"/>
<feature type="compositionally biased region" description="Polar residues" evidence="1">
    <location>
        <begin position="631"/>
        <end position="670"/>
    </location>
</feature>
<dbReference type="RefSeq" id="XP_003032539.1">
    <property type="nucleotide sequence ID" value="XM_003032493.1"/>
</dbReference>
<feature type="compositionally biased region" description="Pro residues" evidence="1">
    <location>
        <begin position="981"/>
        <end position="995"/>
    </location>
</feature>
<feature type="compositionally biased region" description="Low complexity" evidence="1">
    <location>
        <begin position="1229"/>
        <end position="1245"/>
    </location>
</feature>
<feature type="compositionally biased region" description="Low complexity" evidence="1">
    <location>
        <begin position="514"/>
        <end position="523"/>
    </location>
</feature>
<feature type="compositionally biased region" description="Basic and acidic residues" evidence="1">
    <location>
        <begin position="113"/>
        <end position="126"/>
    </location>
</feature>
<feature type="compositionally biased region" description="Low complexity" evidence="1">
    <location>
        <begin position="1178"/>
        <end position="1214"/>
    </location>
</feature>
<feature type="compositionally biased region" description="Acidic residues" evidence="1">
    <location>
        <begin position="97"/>
        <end position="112"/>
    </location>
</feature>
<evidence type="ECO:0000256" key="1">
    <source>
        <dbReference type="SAM" id="MobiDB-lite"/>
    </source>
</evidence>
<feature type="compositionally biased region" description="Pro residues" evidence="1">
    <location>
        <begin position="1152"/>
        <end position="1165"/>
    </location>
</feature>
<feature type="compositionally biased region" description="Low complexity" evidence="1">
    <location>
        <begin position="907"/>
        <end position="935"/>
    </location>
</feature>
<feature type="compositionally biased region" description="Pro residues" evidence="1">
    <location>
        <begin position="1068"/>
        <end position="1084"/>
    </location>
</feature>
<feature type="region of interest" description="Disordered" evidence="1">
    <location>
        <begin position="961"/>
        <end position="1045"/>
    </location>
</feature>
<feature type="compositionally biased region" description="Basic and acidic residues" evidence="1">
    <location>
        <begin position="208"/>
        <end position="221"/>
    </location>
</feature>
<evidence type="ECO:0000313" key="3">
    <source>
        <dbReference type="Proteomes" id="UP000007431"/>
    </source>
</evidence>
<feature type="compositionally biased region" description="Polar residues" evidence="1">
    <location>
        <begin position="472"/>
        <end position="488"/>
    </location>
</feature>
<sequence length="1257" mass="130794">MDDPWGNAWADNNDDRPRSPIVNLKLDVKFDAPAEEGQEADIALPSWSAGPGIEWADPAAYSGTNLWGKLNAADDANGWATESSFADIPLGRTLAPEDLDEKDADGDEEEDEGVARPEAEDGRDVYRSPTPRSPSPPPSPPRVASLPGSPDGVNAFAADVNAFAADAEDAWAPPVDGSVAAALDSPAEAWGAEWAAGDDDAQSVDEWEAAKQAKAKQDHYVPPELLASILAQLEDFSRDYWPSGKNKRVKKEDEGTKHGQESGQDKSTDVTEEREENEHSDKLESPDAKEGNADNDESLSEQAEDEQEEEEEETMEMHRGRPHSRHPAIDELEGMEALVDRLIPKDVSFSGFTPFPKSVTAKRMADTIRLTRHATLARLSPMHHLGSSKGSLAWEASVKARPEYNEDAVVPTGWKILPKEERLEPMSPTERKPAGGLFSSLFSRRSSTPPVSAAASTSGTPRASMDAPRTPTRASPASVKSPTTSTPPIMQATQSAPPAAKPSTPPITSPPQLLPSNSHAPEIFPAPAPAPSAVSRFLSRFSRRSSSSERASLALSTDDLDFLNDVEPVAETKPGHRATSSFNLDMAFHSPAALPPRLEPPPVGPKIAPLPPPPSSSSSSAARPQSMPSVRPTTSATLLNSPPLHPTTTTVRMPTSAVLSPTSALPTSNIPPIMKPMSPTMTGSSMTSMTSSGTASTAPQNDFLDLDFGAFDAAPPPVQKQAPFAPLPKQVPFVPPPQPRSQPPPQVQQSAPAMSRAPSIASRPPSITTRAESPAIGARRGTPVAIMSSTPAPAAAVPKLAPAFSLAPPPSSSAAPLTSSRPGHRPGSSISRQPPPQPVIPPSLLGDDDDDDFSDFSSALPDQGRANDGALSPEGTRQGLIGDMSPALFGDPSPPAQPAAGSGAGAFGKPTMSGFLSGSSLASLPSTASTSSAMMAQAPANDSFDDFDDFVSPTDAKAVDSLWGLTDGDGDHKQTSAIQTPSPPRPPAKNRPPPLGLGLAAPRFVQPAPHTPQEAQTLSVPGGSDVFSPPPPLYSPSVMPPPKKVSGAAHMRTLSLMEAAAHRQGRWPPAPPSPLPEAIPPPPSGHEDLLGEGSGIMGASSSGSEMGGVHATGHLKSSSSEPMTMAKPPSKFVRPPPLIQSGTPLQSKLDAPPTPTVPTLAPPPTLWEAPAALTNTLPSQAPSKSPSVAPVLSPPSGFSFPPAPSTAAPSRSVASPPPPATDPFAGLFGSSPAPAKASGPPSKGGLSAQDLSFFEGL</sequence>
<dbReference type="OrthoDB" id="3262497at2759"/>
<feature type="non-terminal residue" evidence="2">
    <location>
        <position position="1257"/>
    </location>
</feature>
<feature type="region of interest" description="Disordered" evidence="1">
    <location>
        <begin position="1060"/>
        <end position="1257"/>
    </location>
</feature>
<feature type="compositionally biased region" description="Basic and acidic residues" evidence="1">
    <location>
        <begin position="417"/>
        <end position="433"/>
    </location>
</feature>
<feature type="region of interest" description="Disordered" evidence="1">
    <location>
        <begin position="196"/>
        <end position="222"/>
    </location>
</feature>
<feature type="compositionally biased region" description="Low complexity" evidence="1">
    <location>
        <begin position="616"/>
        <end position="629"/>
    </location>
</feature>
<dbReference type="Proteomes" id="UP000007431">
    <property type="component" value="Unassembled WGS sequence"/>
</dbReference>
<feature type="compositionally biased region" description="Low complexity" evidence="1">
    <location>
        <begin position="1097"/>
        <end position="1108"/>
    </location>
</feature>
<feature type="compositionally biased region" description="Pro residues" evidence="1">
    <location>
        <begin position="593"/>
        <end position="615"/>
    </location>
</feature>
<feature type="region of interest" description="Disordered" evidence="1">
    <location>
        <begin position="84"/>
        <end position="151"/>
    </location>
</feature>
<dbReference type="AlphaFoldDB" id="D8Q363"/>
<name>D8Q363_SCHCM</name>
<dbReference type="OMA" id="QNAWSET"/>
<feature type="compositionally biased region" description="Low complexity" evidence="1">
    <location>
        <begin position="747"/>
        <end position="767"/>
    </location>
</feature>
<feature type="compositionally biased region" description="Pro residues" evidence="1">
    <location>
        <begin position="1028"/>
        <end position="1043"/>
    </location>
</feature>
<feature type="compositionally biased region" description="Low complexity" evidence="1">
    <location>
        <begin position="435"/>
        <end position="461"/>
    </location>
</feature>
<feature type="compositionally biased region" description="Pro residues" evidence="1">
    <location>
        <begin position="131"/>
        <end position="141"/>
    </location>
</feature>